<reference evidence="1" key="3">
    <citation type="submission" date="2025-09" db="UniProtKB">
        <authorList>
            <consortium name="Ensembl"/>
        </authorList>
    </citation>
    <scope>IDENTIFICATION</scope>
</reference>
<reference evidence="1" key="2">
    <citation type="submission" date="2025-08" db="UniProtKB">
        <authorList>
            <consortium name="Ensembl"/>
        </authorList>
    </citation>
    <scope>IDENTIFICATION</scope>
</reference>
<proteinExistence type="predicted"/>
<organism evidence="1 2">
    <name type="scientific">Peromyscus maniculatus bairdii</name>
    <name type="common">Prairie deer mouse</name>
    <dbReference type="NCBI Taxonomy" id="230844"/>
    <lineage>
        <taxon>Eukaryota</taxon>
        <taxon>Metazoa</taxon>
        <taxon>Chordata</taxon>
        <taxon>Craniata</taxon>
        <taxon>Vertebrata</taxon>
        <taxon>Euteleostomi</taxon>
        <taxon>Mammalia</taxon>
        <taxon>Eutheria</taxon>
        <taxon>Euarchontoglires</taxon>
        <taxon>Glires</taxon>
        <taxon>Rodentia</taxon>
        <taxon>Myomorpha</taxon>
        <taxon>Muroidea</taxon>
        <taxon>Cricetidae</taxon>
        <taxon>Neotominae</taxon>
        <taxon>Peromyscus</taxon>
    </lineage>
</organism>
<dbReference type="InterPro" id="IPR027417">
    <property type="entry name" value="P-loop_NTPase"/>
</dbReference>
<sequence length="53" mass="5933">MVCNSVHKMIQPQRNTTGIRNICVLAHVDHGKLPLLVVLYLVIESSPATWQAH</sequence>
<dbReference type="AlphaFoldDB" id="A0A8C8W237"/>
<evidence type="ECO:0000313" key="1">
    <source>
        <dbReference type="Ensembl" id="ENSPEMP00000031151.1"/>
    </source>
</evidence>
<keyword evidence="2" id="KW-1185">Reference proteome</keyword>
<dbReference type="Gene3D" id="3.40.50.300">
    <property type="entry name" value="P-loop containing nucleotide triphosphate hydrolases"/>
    <property type="match status" value="1"/>
</dbReference>
<reference evidence="1 2" key="1">
    <citation type="submission" date="2018-10" db="EMBL/GenBank/DDBJ databases">
        <title>Improved assembly of the deer mouse Peromyscus maniculatus genome.</title>
        <authorList>
            <person name="Lassance J.-M."/>
            <person name="Hoekstra H.E."/>
        </authorList>
    </citation>
    <scope>NUCLEOTIDE SEQUENCE [LARGE SCALE GENOMIC DNA]</scope>
</reference>
<evidence type="ECO:0000313" key="2">
    <source>
        <dbReference type="Proteomes" id="UP000694547"/>
    </source>
</evidence>
<accession>A0A8C8W237</accession>
<name>A0A8C8W237_PERMB</name>
<dbReference type="Proteomes" id="UP000694547">
    <property type="component" value="Chromosome 9"/>
</dbReference>
<dbReference type="Ensembl" id="ENSPEMT00000036391.1">
    <property type="protein sequence ID" value="ENSPEMP00000031151.1"/>
    <property type="gene ID" value="ENSPEMG00000027561.1"/>
</dbReference>
<protein>
    <submittedName>
        <fullName evidence="1">Uncharacterized protein</fullName>
    </submittedName>
</protein>